<dbReference type="HOGENOM" id="CLU_2116136_0_0_9"/>
<dbReference type="AlphaFoldDB" id="G9QLE1"/>
<keyword evidence="3" id="KW-1185">Reference proteome</keyword>
<evidence type="ECO:0000313" key="3">
    <source>
        <dbReference type="Proteomes" id="UP000011747"/>
    </source>
</evidence>
<evidence type="ECO:0000256" key="1">
    <source>
        <dbReference type="SAM" id="Phobius"/>
    </source>
</evidence>
<evidence type="ECO:0008006" key="4">
    <source>
        <dbReference type="Google" id="ProtNLM"/>
    </source>
</evidence>
<keyword evidence="1" id="KW-0472">Membrane</keyword>
<evidence type="ECO:0000313" key="2">
    <source>
        <dbReference type="EMBL" id="EHL78057.1"/>
    </source>
</evidence>
<keyword evidence="1" id="KW-0812">Transmembrane</keyword>
<dbReference type="PATRIC" id="fig|665952.3.peg.1867"/>
<dbReference type="Proteomes" id="UP000011747">
    <property type="component" value="Unassembled WGS sequence"/>
</dbReference>
<sequence length="114" mass="13413">MRNKKWVFIIGMLILIGGGILTYKFYFQKALTEKAIMDHIEEKGYTDKIENKKMVYDSKQGVYYMVVYYKDEKGIRYEYFCNGGLIPANVFVLAYDQTNAEITKSKEKGKYLEE</sequence>
<name>G9QLE1_9BACI</name>
<organism evidence="2 3">
    <name type="scientific">Bacillus smithii 7_3_47FAA</name>
    <dbReference type="NCBI Taxonomy" id="665952"/>
    <lineage>
        <taxon>Bacteria</taxon>
        <taxon>Bacillati</taxon>
        <taxon>Bacillota</taxon>
        <taxon>Bacilli</taxon>
        <taxon>Bacillales</taxon>
        <taxon>Bacillaceae</taxon>
        <taxon>Bacillus</taxon>
    </lineage>
</organism>
<gene>
    <name evidence="2" type="ORF">HMPREF1015_02951</name>
</gene>
<dbReference type="EMBL" id="ACWF01000098">
    <property type="protein sequence ID" value="EHL78057.1"/>
    <property type="molecule type" value="Genomic_DNA"/>
</dbReference>
<accession>G9QLE1</accession>
<feature type="transmembrane region" description="Helical" evidence="1">
    <location>
        <begin position="6"/>
        <end position="27"/>
    </location>
</feature>
<dbReference type="Pfam" id="PF11337">
    <property type="entry name" value="DUF3139"/>
    <property type="match status" value="1"/>
</dbReference>
<dbReference type="RefSeq" id="WP_003354182.1">
    <property type="nucleotide sequence ID" value="NZ_JH414753.1"/>
</dbReference>
<reference evidence="2 3" key="1">
    <citation type="submission" date="2011-09" db="EMBL/GenBank/DDBJ databases">
        <title>The Genome Sequence of Bacillus smithii 7_3_47FAA.</title>
        <authorList>
            <consortium name="The Broad Institute Genome Sequencing Platform"/>
            <person name="Earl A."/>
            <person name="Ward D."/>
            <person name="Feldgarden M."/>
            <person name="Gevers D."/>
            <person name="Daigneault M."/>
            <person name="Strauss J."/>
            <person name="Allen-Vercoe E."/>
            <person name="Young S.K."/>
            <person name="Zeng Q."/>
            <person name="Gargeya S."/>
            <person name="Fitzgerald M."/>
            <person name="Haas B."/>
            <person name="Abouelleil A."/>
            <person name="Alvarado L."/>
            <person name="Arachchi H.M."/>
            <person name="Berlin A."/>
            <person name="Brown A."/>
            <person name="Chapman S.B."/>
            <person name="Chen Z."/>
            <person name="Dunbar C."/>
            <person name="Freedman E."/>
            <person name="Gearin G."/>
            <person name="Goldberg J."/>
            <person name="Griggs A."/>
            <person name="Gujja S."/>
            <person name="Heiman D."/>
            <person name="Howarth C."/>
            <person name="Larson L."/>
            <person name="Lui A."/>
            <person name="MacDonald P.J.P."/>
            <person name="Montmayeur A."/>
            <person name="Murphy C."/>
            <person name="Neiman D."/>
            <person name="Pearson M."/>
            <person name="Priest M."/>
            <person name="Roberts A."/>
            <person name="Saif S."/>
            <person name="Shea T."/>
            <person name="Shenoy N."/>
            <person name="Sisk P."/>
            <person name="Stolte C."/>
            <person name="Sykes S."/>
            <person name="Wortman J."/>
            <person name="Nusbaum C."/>
            <person name="Birren B."/>
        </authorList>
    </citation>
    <scope>NUCLEOTIDE SEQUENCE [LARGE SCALE GENOMIC DNA]</scope>
    <source>
        <strain evidence="2 3">7_3_47FAA</strain>
    </source>
</reference>
<protein>
    <recommendedName>
        <fullName evidence="4">DUF3139 domain-containing protein</fullName>
    </recommendedName>
</protein>
<proteinExistence type="predicted"/>
<keyword evidence="1" id="KW-1133">Transmembrane helix</keyword>
<dbReference type="InterPro" id="IPR021486">
    <property type="entry name" value="DUF3139"/>
</dbReference>
<comment type="caution">
    <text evidence="2">The sequence shown here is derived from an EMBL/GenBank/DDBJ whole genome shotgun (WGS) entry which is preliminary data.</text>
</comment>